<keyword evidence="4" id="KW-1185">Reference proteome</keyword>
<comment type="caution">
    <text evidence="3">The sequence shown here is derived from an EMBL/GenBank/DDBJ whole genome shotgun (WGS) entry which is preliminary data.</text>
</comment>
<evidence type="ECO:0000259" key="2">
    <source>
        <dbReference type="PROSITE" id="PS50006"/>
    </source>
</evidence>
<evidence type="ECO:0000313" key="4">
    <source>
        <dbReference type="Proteomes" id="UP001219297"/>
    </source>
</evidence>
<protein>
    <submittedName>
        <fullName evidence="3">FHA domain-containing protein</fullName>
    </submittedName>
</protein>
<dbReference type="PANTHER" id="PTHR23308">
    <property type="entry name" value="NUCLEAR INHIBITOR OF PROTEIN PHOSPHATASE-1"/>
    <property type="match status" value="1"/>
</dbReference>
<dbReference type="RefSeq" id="WP_126135058.1">
    <property type="nucleotide sequence ID" value="NZ_CAMXYX010000062.1"/>
</dbReference>
<reference evidence="3 4" key="1">
    <citation type="submission" date="2023-02" db="EMBL/GenBank/DDBJ databases">
        <title>Defining the Infant Male Urobiome and Moving Towards Mechanisms in Urobiome Research.</title>
        <authorList>
            <person name="Reasoner S."/>
            <person name="Flores V."/>
            <person name="Van Horn G."/>
            <person name="Morales G."/>
            <person name="Peard L."/>
            <person name="Abelson B."/>
            <person name="Manuel C."/>
            <person name="Lee J."/>
            <person name="Baker B."/>
            <person name="Williams T."/>
            <person name="Schmitz J."/>
            <person name="Clayton D."/>
            <person name="Hadjifrangiskou M."/>
        </authorList>
    </citation>
    <scope>NUCLEOTIDE SEQUENCE [LARGE SCALE GENOMIC DNA]</scope>
    <source>
        <strain evidence="3 4">AS1053</strain>
    </source>
</reference>
<dbReference type="SUPFAM" id="SSF49879">
    <property type="entry name" value="SMAD/FHA domain"/>
    <property type="match status" value="1"/>
</dbReference>
<dbReference type="InterPro" id="IPR000253">
    <property type="entry name" value="FHA_dom"/>
</dbReference>
<accession>A0ABT5V6D5</accession>
<name>A0ABT5V6D5_9ACTO</name>
<dbReference type="Proteomes" id="UP001219297">
    <property type="component" value="Unassembled WGS sequence"/>
</dbReference>
<feature type="domain" description="FHA" evidence="2">
    <location>
        <begin position="93"/>
        <end position="142"/>
    </location>
</feature>
<dbReference type="PROSITE" id="PS50006">
    <property type="entry name" value="FHA_DOMAIN"/>
    <property type="match status" value="1"/>
</dbReference>
<dbReference type="GeneID" id="83608542"/>
<dbReference type="EMBL" id="JARBHI010000011">
    <property type="protein sequence ID" value="MDE1656533.1"/>
    <property type="molecule type" value="Genomic_DNA"/>
</dbReference>
<dbReference type="InterPro" id="IPR050923">
    <property type="entry name" value="Cell_Proc_Reg/RNA_Proc"/>
</dbReference>
<evidence type="ECO:0000313" key="3">
    <source>
        <dbReference type="EMBL" id="MDE1656533.1"/>
    </source>
</evidence>
<dbReference type="InterPro" id="IPR008984">
    <property type="entry name" value="SMAD_FHA_dom_sf"/>
</dbReference>
<evidence type="ECO:0000256" key="1">
    <source>
        <dbReference type="ARBA" id="ARBA00022553"/>
    </source>
</evidence>
<keyword evidence="1" id="KW-0597">Phosphoprotein</keyword>
<proteinExistence type="predicted"/>
<dbReference type="Pfam" id="PF00498">
    <property type="entry name" value="FHA"/>
    <property type="match status" value="1"/>
</dbReference>
<dbReference type="SMART" id="SM00240">
    <property type="entry name" value="FHA"/>
    <property type="match status" value="1"/>
</dbReference>
<dbReference type="Gene3D" id="2.60.200.20">
    <property type="match status" value="1"/>
</dbReference>
<organism evidence="3 4">
    <name type="scientific">Actinotignum sanguinis</name>
    <dbReference type="NCBI Taxonomy" id="1445614"/>
    <lineage>
        <taxon>Bacteria</taxon>
        <taxon>Bacillati</taxon>
        <taxon>Actinomycetota</taxon>
        <taxon>Actinomycetes</taxon>
        <taxon>Actinomycetales</taxon>
        <taxon>Actinomycetaceae</taxon>
        <taxon>Actinotignum</taxon>
    </lineage>
</organism>
<gene>
    <name evidence="3" type="ORF">PWJ81_05555</name>
</gene>
<sequence>MNLAITLLRFGFLALLWLFIFAVVLTVRRDVLGTDVRRRSSLLSARRRSMHAPAPAENDSPAPPAAPVERPVYLVVTGGPLLGTAVPLSSQPVYIGRAPDNTLVLDDTYASGHHARIFAAEGRRWVEDLGSTNGTLVGGIRINGTAALDPGVVIQVGETTMELQV</sequence>